<dbReference type="InterPro" id="IPR027640">
    <property type="entry name" value="Kinesin-like_fam"/>
</dbReference>
<dbReference type="GO" id="GO:0015074">
    <property type="term" value="P:DNA integration"/>
    <property type="evidence" value="ECO:0007669"/>
    <property type="project" value="InterPro"/>
</dbReference>
<dbReference type="GO" id="GO:0005874">
    <property type="term" value="C:microtubule"/>
    <property type="evidence" value="ECO:0007669"/>
    <property type="project" value="UniProtKB-KW"/>
</dbReference>
<keyword evidence="14" id="KW-1185">Reference proteome</keyword>
<feature type="domain" description="Kinesin motor" evidence="11">
    <location>
        <begin position="315"/>
        <end position="637"/>
    </location>
</feature>
<dbReference type="PANTHER" id="PTHR47969:SF15">
    <property type="entry name" value="CHROMOSOME-ASSOCIATED KINESIN KIF4A-RELATED"/>
    <property type="match status" value="1"/>
</dbReference>
<evidence type="ECO:0000256" key="2">
    <source>
        <dbReference type="ARBA" id="ARBA00022490"/>
    </source>
</evidence>
<dbReference type="PROSITE" id="PS50994">
    <property type="entry name" value="INTEGRASE"/>
    <property type="match status" value="1"/>
</dbReference>
<feature type="region of interest" description="Disordered" evidence="10">
    <location>
        <begin position="130"/>
        <end position="152"/>
    </location>
</feature>
<evidence type="ECO:0000256" key="10">
    <source>
        <dbReference type="SAM" id="MobiDB-lite"/>
    </source>
</evidence>
<evidence type="ECO:0000256" key="5">
    <source>
        <dbReference type="ARBA" id="ARBA00023054"/>
    </source>
</evidence>
<dbReference type="PROSITE" id="PS50067">
    <property type="entry name" value="KINESIN_MOTOR_2"/>
    <property type="match status" value="1"/>
</dbReference>
<dbReference type="GO" id="GO:0051231">
    <property type="term" value="P:spindle elongation"/>
    <property type="evidence" value="ECO:0007669"/>
    <property type="project" value="TreeGrafter"/>
</dbReference>
<feature type="region of interest" description="Disordered" evidence="10">
    <location>
        <begin position="652"/>
        <end position="701"/>
    </location>
</feature>
<dbReference type="Pfam" id="PF00225">
    <property type="entry name" value="Kinesin"/>
    <property type="match status" value="1"/>
</dbReference>
<evidence type="ECO:0000256" key="3">
    <source>
        <dbReference type="ARBA" id="ARBA00022741"/>
    </source>
</evidence>
<comment type="similarity">
    <text evidence="7 8">Belongs to the TRAFAC class myosin-kinesin ATPase superfamily. Kinesin family.</text>
</comment>
<keyword evidence="2" id="KW-0963">Cytoplasm</keyword>
<evidence type="ECO:0000313" key="14">
    <source>
        <dbReference type="Proteomes" id="UP000239649"/>
    </source>
</evidence>
<dbReference type="PANTHER" id="PTHR47969">
    <property type="entry name" value="CHROMOSOME-ASSOCIATED KINESIN KIF4A-RELATED"/>
    <property type="match status" value="1"/>
</dbReference>
<dbReference type="GO" id="GO:0003676">
    <property type="term" value="F:nucleic acid binding"/>
    <property type="evidence" value="ECO:0007669"/>
    <property type="project" value="InterPro"/>
</dbReference>
<dbReference type="GO" id="GO:0005875">
    <property type="term" value="C:microtubule associated complex"/>
    <property type="evidence" value="ECO:0007669"/>
    <property type="project" value="TreeGrafter"/>
</dbReference>
<dbReference type="InterPro" id="IPR027417">
    <property type="entry name" value="P-loop_NTPase"/>
</dbReference>
<feature type="non-terminal residue" evidence="13">
    <location>
        <position position="1"/>
    </location>
</feature>
<evidence type="ECO:0000259" key="12">
    <source>
        <dbReference type="PROSITE" id="PS50994"/>
    </source>
</evidence>
<dbReference type="PROSITE" id="PS00411">
    <property type="entry name" value="KINESIN_MOTOR_1"/>
    <property type="match status" value="1"/>
</dbReference>
<feature type="compositionally biased region" description="Basic and acidic residues" evidence="10">
    <location>
        <begin position="652"/>
        <end position="668"/>
    </location>
</feature>
<dbReference type="STRING" id="554055.A0A2P6UYV8"/>
<dbReference type="SUPFAM" id="SSF53098">
    <property type="entry name" value="Ribonuclease H-like"/>
    <property type="match status" value="1"/>
</dbReference>
<feature type="coiled-coil region" evidence="9">
    <location>
        <begin position="856"/>
        <end position="894"/>
    </location>
</feature>
<evidence type="ECO:0000256" key="4">
    <source>
        <dbReference type="ARBA" id="ARBA00022840"/>
    </source>
</evidence>
<dbReference type="AlphaFoldDB" id="A0A2P6UYV8"/>
<evidence type="ECO:0000256" key="8">
    <source>
        <dbReference type="RuleBase" id="RU000394"/>
    </source>
</evidence>
<dbReference type="InterPro" id="IPR001752">
    <property type="entry name" value="Kinesin_motor_dom"/>
</dbReference>
<dbReference type="InterPro" id="IPR012337">
    <property type="entry name" value="RNaseH-like_sf"/>
</dbReference>
<dbReference type="OrthoDB" id="6237065at2759"/>
<dbReference type="EMBL" id="LHPF02000201">
    <property type="protein sequence ID" value="PSC67025.1"/>
    <property type="molecule type" value="Genomic_DNA"/>
</dbReference>
<evidence type="ECO:0000259" key="11">
    <source>
        <dbReference type="PROSITE" id="PS50067"/>
    </source>
</evidence>
<evidence type="ECO:0000256" key="1">
    <source>
        <dbReference type="ARBA" id="ARBA00004496"/>
    </source>
</evidence>
<dbReference type="Gene3D" id="3.30.420.10">
    <property type="entry name" value="Ribonuclease H-like superfamily/Ribonuclease H"/>
    <property type="match status" value="1"/>
</dbReference>
<dbReference type="SUPFAM" id="SSF52540">
    <property type="entry name" value="P-loop containing nucleoside triphosphate hydrolases"/>
    <property type="match status" value="1"/>
</dbReference>
<feature type="compositionally biased region" description="Gly residues" evidence="10">
    <location>
        <begin position="681"/>
        <end position="695"/>
    </location>
</feature>
<evidence type="ECO:0000256" key="9">
    <source>
        <dbReference type="SAM" id="Coils"/>
    </source>
</evidence>
<dbReference type="InterPro" id="IPR036961">
    <property type="entry name" value="Kinesin_motor_dom_sf"/>
</dbReference>
<dbReference type="SMART" id="SM00129">
    <property type="entry name" value="KISc"/>
    <property type="match status" value="1"/>
</dbReference>
<feature type="domain" description="Integrase catalytic" evidence="12">
    <location>
        <begin position="1"/>
        <end position="107"/>
    </location>
</feature>
<dbReference type="InterPro" id="IPR019821">
    <property type="entry name" value="Kinesin_motor_CS"/>
</dbReference>
<gene>
    <name evidence="13" type="ORF">C2E20_9317</name>
</gene>
<proteinExistence type="inferred from homology"/>
<comment type="subcellular location">
    <subcellularLocation>
        <location evidence="1">Cytoplasm</location>
    </subcellularLocation>
</comment>
<dbReference type="Gene3D" id="3.40.850.10">
    <property type="entry name" value="Kinesin motor domain"/>
    <property type="match status" value="1"/>
</dbReference>
<name>A0A2P6UYV8_9CHLO</name>
<sequence length="928" mass="98267">LYFQFMRTQVPAKLQTDNGLEFCGKEVKELCELFNVRHAKSMPGHPETNGCVERKNRELKNKIRALLMACPLFDWAFHVLTVMQMVNNSPTSALGGMAPTKALFGTLPSNMNLPLLDDIVRLLGFTSSAEANDADTPPAPATRKGSAAQPKCRRTLSELVLPSDSEDEASDDAALDEATLQIAATASPLGRRSTRTNAGGRLSQLVADELLDEAGEVPTRALPQRATAMRSPSGKRRAATSLLDQLAAIAAECDAADELDKVDDSSDGAGTSADAEAAAILTAHHGAHQEQVLALHVRNRQRIRSQGGKGGAEFDIGDAVLLKPASMGKVGTSTIQRKRLTCRVLRLPLFYGHRGGASAEALCTREIAPLISRVLAGESAAIIAYGQTGSGKSFTMGTERYGEGEGPPRHSVGAYCADSVFGLADEPGVKNLEVSFAAIEIYREGKDKERLFDLQTLERKRIEGFESQASWQGADSPDDLQRKLLSASFVRNTDRTAGNMRSSRSHAIFVTQARLRWGPVQAAAGGGRRVQRVKARLMLVDLAGSERAALAAAGSASQKQGSGINIGLLYLGICIKELAEKGSTLSYRNSTLTEILKPALGGGANELTRFLQQAGTVKNLVRADVQMLRQQELQAQVESLQRQLRGMEIEKQQLQRQLQERAPGDSPREASPLPDAADATAGGGPDAGSGGGGGAAAAAADERAAAMEQELASLRRQLVEQRDRADAYEVQLRQQAAAAAAAAPSPLHGGRATADGTPAPVAVAGATPGRVSPGLPAASPFLAASPLLAATRSVADWVVEAAEAEASTPAGQPLPLLQILPGPEEICCERDSQMAALELAALKACLYAIGAYNSCLGEAETRAADAQEDANAASAQADQERRQLVEEKMNYMKQASAGVVRKRGGEEALSRYENRLKLTQSLRGTAVG</sequence>
<comment type="caution">
    <text evidence="13">The sequence shown here is derived from an EMBL/GenBank/DDBJ whole genome shotgun (WGS) entry which is preliminary data.</text>
</comment>
<dbReference type="GO" id="GO:0005524">
    <property type="term" value="F:ATP binding"/>
    <property type="evidence" value="ECO:0007669"/>
    <property type="project" value="UniProtKB-UniRule"/>
</dbReference>
<dbReference type="InterPro" id="IPR036397">
    <property type="entry name" value="RNaseH_sf"/>
</dbReference>
<protein>
    <recommendedName>
        <fullName evidence="8">Kinesin-like protein</fullName>
    </recommendedName>
</protein>
<evidence type="ECO:0000256" key="7">
    <source>
        <dbReference type="PROSITE-ProRule" id="PRU00283"/>
    </source>
</evidence>
<feature type="binding site" evidence="7">
    <location>
        <begin position="386"/>
        <end position="393"/>
    </location>
    <ligand>
        <name>ATP</name>
        <dbReference type="ChEBI" id="CHEBI:30616"/>
    </ligand>
</feature>
<dbReference type="GO" id="GO:0008017">
    <property type="term" value="F:microtubule binding"/>
    <property type="evidence" value="ECO:0007669"/>
    <property type="project" value="InterPro"/>
</dbReference>
<keyword evidence="4 7" id="KW-0067">ATP-binding</keyword>
<dbReference type="GO" id="GO:0005737">
    <property type="term" value="C:cytoplasm"/>
    <property type="evidence" value="ECO:0007669"/>
    <property type="project" value="UniProtKB-SubCell"/>
</dbReference>
<dbReference type="GO" id="GO:0007018">
    <property type="term" value="P:microtubule-based movement"/>
    <property type="evidence" value="ECO:0007669"/>
    <property type="project" value="InterPro"/>
</dbReference>
<evidence type="ECO:0000256" key="6">
    <source>
        <dbReference type="ARBA" id="ARBA00023175"/>
    </source>
</evidence>
<evidence type="ECO:0000313" key="13">
    <source>
        <dbReference type="EMBL" id="PSC67025.1"/>
    </source>
</evidence>
<reference evidence="13 14" key="1">
    <citation type="journal article" date="2018" name="Plant J.">
        <title>Genome sequences of Chlorella sorokiniana UTEX 1602 and Micractinium conductrix SAG 241.80: implications to maltose excretion by a green alga.</title>
        <authorList>
            <person name="Arriola M.B."/>
            <person name="Velmurugan N."/>
            <person name="Zhang Y."/>
            <person name="Plunkett M.H."/>
            <person name="Hondzo H."/>
            <person name="Barney B.M."/>
        </authorList>
    </citation>
    <scope>NUCLEOTIDE SEQUENCE [LARGE SCALE GENOMIC DNA]</scope>
    <source>
        <strain evidence="13 14">SAG 241.80</strain>
    </source>
</reference>
<keyword evidence="6 7" id="KW-0505">Motor protein</keyword>
<accession>A0A2P6UYV8</accession>
<dbReference type="Proteomes" id="UP000239649">
    <property type="component" value="Unassembled WGS sequence"/>
</dbReference>
<dbReference type="GO" id="GO:0007052">
    <property type="term" value="P:mitotic spindle organization"/>
    <property type="evidence" value="ECO:0007669"/>
    <property type="project" value="TreeGrafter"/>
</dbReference>
<dbReference type="PRINTS" id="PR00380">
    <property type="entry name" value="KINESINHEAVY"/>
</dbReference>
<keyword evidence="8" id="KW-0493">Microtubule</keyword>
<keyword evidence="5 9" id="KW-0175">Coiled coil</keyword>
<dbReference type="GO" id="GO:0003777">
    <property type="term" value="F:microtubule motor activity"/>
    <property type="evidence" value="ECO:0007669"/>
    <property type="project" value="InterPro"/>
</dbReference>
<keyword evidence="3 7" id="KW-0547">Nucleotide-binding</keyword>
<dbReference type="InterPro" id="IPR001584">
    <property type="entry name" value="Integrase_cat-core"/>
</dbReference>
<organism evidence="13 14">
    <name type="scientific">Micractinium conductrix</name>
    <dbReference type="NCBI Taxonomy" id="554055"/>
    <lineage>
        <taxon>Eukaryota</taxon>
        <taxon>Viridiplantae</taxon>
        <taxon>Chlorophyta</taxon>
        <taxon>core chlorophytes</taxon>
        <taxon>Trebouxiophyceae</taxon>
        <taxon>Chlorellales</taxon>
        <taxon>Chlorellaceae</taxon>
        <taxon>Chlorella clade</taxon>
        <taxon>Micractinium</taxon>
    </lineage>
</organism>